<feature type="compositionally biased region" description="Polar residues" evidence="2">
    <location>
        <begin position="45"/>
        <end position="54"/>
    </location>
</feature>
<proteinExistence type="predicted"/>
<feature type="compositionally biased region" description="Basic and acidic residues" evidence="2">
    <location>
        <begin position="12"/>
        <end position="42"/>
    </location>
</feature>
<organism evidence="3 4">
    <name type="scientific">Xylaria arbuscula</name>
    <dbReference type="NCBI Taxonomy" id="114810"/>
    <lineage>
        <taxon>Eukaryota</taxon>
        <taxon>Fungi</taxon>
        <taxon>Dikarya</taxon>
        <taxon>Ascomycota</taxon>
        <taxon>Pezizomycotina</taxon>
        <taxon>Sordariomycetes</taxon>
        <taxon>Xylariomycetidae</taxon>
        <taxon>Xylariales</taxon>
        <taxon>Xylariaceae</taxon>
        <taxon>Xylaria</taxon>
    </lineage>
</organism>
<feature type="region of interest" description="Disordered" evidence="2">
    <location>
        <begin position="1"/>
        <end position="74"/>
    </location>
</feature>
<feature type="compositionally biased region" description="Polar residues" evidence="2">
    <location>
        <begin position="1"/>
        <end position="11"/>
    </location>
</feature>
<evidence type="ECO:0000256" key="1">
    <source>
        <dbReference type="SAM" id="Coils"/>
    </source>
</evidence>
<feature type="coiled-coil region" evidence="1">
    <location>
        <begin position="241"/>
        <end position="329"/>
    </location>
</feature>
<evidence type="ECO:0000256" key="2">
    <source>
        <dbReference type="SAM" id="MobiDB-lite"/>
    </source>
</evidence>
<evidence type="ECO:0000313" key="3">
    <source>
        <dbReference type="EMBL" id="KAJ3576689.1"/>
    </source>
</evidence>
<dbReference type="AlphaFoldDB" id="A0A9W8TP54"/>
<evidence type="ECO:0000313" key="4">
    <source>
        <dbReference type="Proteomes" id="UP001148614"/>
    </source>
</evidence>
<comment type="caution">
    <text evidence="3">The sequence shown here is derived from an EMBL/GenBank/DDBJ whole genome shotgun (WGS) entry which is preliminary data.</text>
</comment>
<feature type="compositionally biased region" description="Polar residues" evidence="2">
    <location>
        <begin position="662"/>
        <end position="672"/>
    </location>
</feature>
<sequence length="680" mass="77084">MAQNNRLSSTVWRERGRDREPDRSDGERSLPGRRESRNDRYAKGPSNSGSPYENRTSRENRRDNESPRNNHESISSNLAHLRLLSNNSTAGLPDKPGDGLDLNRMDTASAKHIATKSSSAIASGTPIKPMAKNPKFQEPLANVCKWGDKYYSLVRARMRRDKLALEEKQHKQELAKFSKNAKDYPPYRDCGLGDKYDEASRTINDQVKMLEDECLSTLEQVFASFANASKPVAVNHPDPHLAALEAKVERISVQASSQNKQIQSLLEENKSLSALKIQALESQQKAINAENKGLKEQLQELQCQTEGKIKLHNIELAQLTKQLADVTEALKVSPIDLDGRVTGIETKFNDFKDYVDIKEKVEELDLSLLDTIVSAWGDKEWNLKTLLAEYEEYRYQTGSSFSEALRVHNQAICSLQEIRTNATPSHQDPPPSFEMLEEAIDAKIEVAKRLINEKNEEYNEGRDNMIAVMIDNQGKQISTLDTRVRSLENAPRMEQSREPNLAERVSLLEGGNIGCQVDQTKVDVSKLSRDCEALIHDISQLPTRQWVDVRLLELLDNLGVYPRLTNEVRDFQQKLSVLEAGYLTLNQLYNNINTKHMAEYILKLVNPLFEQRLGKVEAKCGQLEVRAVGTDRIVSQYMEKHQSPGQLEEPNKKRKHNEANSRHPSPLQQQRNGFVRNPAS</sequence>
<keyword evidence="4" id="KW-1185">Reference proteome</keyword>
<reference evidence="3" key="1">
    <citation type="submission" date="2022-07" db="EMBL/GenBank/DDBJ databases">
        <title>Genome Sequence of Xylaria arbuscula.</title>
        <authorList>
            <person name="Buettner E."/>
        </authorList>
    </citation>
    <scope>NUCLEOTIDE SEQUENCE</scope>
    <source>
        <strain evidence="3">VT107</strain>
    </source>
</reference>
<feature type="coiled-coil region" evidence="1">
    <location>
        <begin position="433"/>
        <end position="464"/>
    </location>
</feature>
<name>A0A9W8TP54_9PEZI</name>
<keyword evidence="1" id="KW-0175">Coiled coil</keyword>
<feature type="compositionally biased region" description="Basic and acidic residues" evidence="2">
    <location>
        <begin position="55"/>
        <end position="71"/>
    </location>
</feature>
<accession>A0A9W8TP54</accession>
<protein>
    <submittedName>
        <fullName evidence="3">Uncharacterized protein</fullName>
    </submittedName>
</protein>
<dbReference type="Proteomes" id="UP001148614">
    <property type="component" value="Unassembled WGS sequence"/>
</dbReference>
<feature type="region of interest" description="Disordered" evidence="2">
    <location>
        <begin position="639"/>
        <end position="680"/>
    </location>
</feature>
<gene>
    <name evidence="3" type="ORF">NPX13_g3617</name>
</gene>
<dbReference type="VEuPathDB" id="FungiDB:F4678DRAFT_110937"/>
<dbReference type="EMBL" id="JANPWZ010000461">
    <property type="protein sequence ID" value="KAJ3576689.1"/>
    <property type="molecule type" value="Genomic_DNA"/>
</dbReference>